<evidence type="ECO:0000313" key="1">
    <source>
        <dbReference type="EMBL" id="SDU64811.1"/>
    </source>
</evidence>
<dbReference type="Gene3D" id="3.40.50.300">
    <property type="entry name" value="P-loop containing nucleotide triphosphate hydrolases"/>
    <property type="match status" value="1"/>
</dbReference>
<dbReference type="Proteomes" id="UP000199608">
    <property type="component" value="Unassembled WGS sequence"/>
</dbReference>
<protein>
    <submittedName>
        <fullName evidence="1">MoxR-like ATPase</fullName>
    </submittedName>
</protein>
<dbReference type="RefSeq" id="WP_092238509.1">
    <property type="nucleotide sequence ID" value="NZ_FNLL01000023.1"/>
</dbReference>
<keyword evidence="2" id="KW-1185">Reference proteome</keyword>
<dbReference type="EMBL" id="FNLL01000023">
    <property type="protein sequence ID" value="SDU64811.1"/>
    <property type="molecule type" value="Genomic_DNA"/>
</dbReference>
<accession>A0A1H2K8N6</accession>
<dbReference type="AlphaFoldDB" id="A0A1H2K8N6"/>
<proteinExistence type="predicted"/>
<sequence length="358" mass="40967">MKRINKKSNAANGRVKWGTAKTGDIQDIISYAKKADIPIQLCGKRGIGKSEILIEFAKSLGLDYRVFDLSIMDPTDLVGMPIVENGRTTFAPPADLPVSGEGIIILEELNRCDFRLQTACLQLLTARRLNGYFLPKGWLVCSAINPTSNDEYSIKDMGPALESRWININVVPDEDDWCAYAEKKGYHSDIITYVRNSRPFDDSDANPRAWTNASKILFSWEMDGERERNPELLKALLSGVLTNKWAEPFLGFYYTSGNTLSPLEIINDYPRYQDRVKEWIKNSQMDKIKCVLWELYRYLNGLDTDQHMDDDGILLDQEKEENMALFFSDLPIDFLENNFDWLKNLGIEEFLLTGETNE</sequence>
<organism evidence="1 2">
    <name type="scientific">Desulfobacula phenolica</name>
    <dbReference type="NCBI Taxonomy" id="90732"/>
    <lineage>
        <taxon>Bacteria</taxon>
        <taxon>Pseudomonadati</taxon>
        <taxon>Thermodesulfobacteriota</taxon>
        <taxon>Desulfobacteria</taxon>
        <taxon>Desulfobacterales</taxon>
        <taxon>Desulfobacteraceae</taxon>
        <taxon>Desulfobacula</taxon>
    </lineage>
</organism>
<reference evidence="2" key="1">
    <citation type="submission" date="2016-10" db="EMBL/GenBank/DDBJ databases">
        <authorList>
            <person name="Varghese N."/>
            <person name="Submissions S."/>
        </authorList>
    </citation>
    <scope>NUCLEOTIDE SEQUENCE [LARGE SCALE GENOMIC DNA]</scope>
    <source>
        <strain evidence="2">DSM 3384</strain>
    </source>
</reference>
<evidence type="ECO:0000313" key="2">
    <source>
        <dbReference type="Proteomes" id="UP000199608"/>
    </source>
</evidence>
<dbReference type="InterPro" id="IPR027417">
    <property type="entry name" value="P-loop_NTPase"/>
</dbReference>
<name>A0A1H2K8N6_9BACT</name>
<gene>
    <name evidence="1" type="ORF">SAMN04487931_1233</name>
</gene>
<dbReference type="SUPFAM" id="SSF52540">
    <property type="entry name" value="P-loop containing nucleoside triphosphate hydrolases"/>
    <property type="match status" value="1"/>
</dbReference>